<dbReference type="eggNOG" id="COG0509">
    <property type="taxonomic scope" value="Bacteria"/>
</dbReference>
<dbReference type="Proteomes" id="UP000008631">
    <property type="component" value="Chromosome"/>
</dbReference>
<dbReference type="InterPro" id="IPR000089">
    <property type="entry name" value="Biotin_lipoyl"/>
</dbReference>
<dbReference type="PROSITE" id="PS00189">
    <property type="entry name" value="LIPOYL"/>
    <property type="match status" value="1"/>
</dbReference>
<keyword evidence="7" id="KW-1185">Reference proteome</keyword>
<comment type="function">
    <text evidence="3">The glycine cleavage system catalyzes the degradation of glycine. The H protein shuttles the methylamine group of glycine from the P protein to the T protein.</text>
</comment>
<dbReference type="NCBIfam" id="NF002270">
    <property type="entry name" value="PRK01202.1"/>
    <property type="match status" value="1"/>
</dbReference>
<evidence type="ECO:0000256" key="4">
    <source>
        <dbReference type="PIRSR" id="PIRSR617453-50"/>
    </source>
</evidence>
<gene>
    <name evidence="3" type="primary">gcvH</name>
    <name evidence="6" type="ordered locus">Isop_2686</name>
</gene>
<dbReference type="HAMAP" id="MF_00272">
    <property type="entry name" value="GcvH"/>
    <property type="match status" value="1"/>
</dbReference>
<dbReference type="PROSITE" id="PS50968">
    <property type="entry name" value="BIOTINYL_LIPOYL"/>
    <property type="match status" value="1"/>
</dbReference>
<dbReference type="EMBL" id="CP002353">
    <property type="protein sequence ID" value="ADV63255.1"/>
    <property type="molecule type" value="Genomic_DNA"/>
</dbReference>
<organism evidence="6 7">
    <name type="scientific">Isosphaera pallida (strain ATCC 43644 / DSM 9630 / IS1B)</name>
    <dbReference type="NCBI Taxonomy" id="575540"/>
    <lineage>
        <taxon>Bacteria</taxon>
        <taxon>Pseudomonadati</taxon>
        <taxon>Planctomycetota</taxon>
        <taxon>Planctomycetia</taxon>
        <taxon>Isosphaerales</taxon>
        <taxon>Isosphaeraceae</taxon>
        <taxon>Isosphaera</taxon>
    </lineage>
</organism>
<dbReference type="InParanoid" id="E8QZW4"/>
<dbReference type="SUPFAM" id="SSF51230">
    <property type="entry name" value="Single hybrid motif"/>
    <property type="match status" value="1"/>
</dbReference>
<evidence type="ECO:0000256" key="2">
    <source>
        <dbReference type="ARBA" id="ARBA00022823"/>
    </source>
</evidence>
<comment type="similarity">
    <text evidence="1 3">Belongs to the GcvH family.</text>
</comment>
<dbReference type="GO" id="GO:0009249">
    <property type="term" value="P:protein lipoylation"/>
    <property type="evidence" value="ECO:0007669"/>
    <property type="project" value="TreeGrafter"/>
</dbReference>
<accession>E8QZW4</accession>
<protein>
    <recommendedName>
        <fullName evidence="3">Glycine cleavage system H protein</fullName>
    </recommendedName>
</protein>
<feature type="modified residue" description="N6-lipoyllysine" evidence="3 4">
    <location>
        <position position="62"/>
    </location>
</feature>
<dbReference type="GO" id="GO:0019464">
    <property type="term" value="P:glycine decarboxylation via glycine cleavage system"/>
    <property type="evidence" value="ECO:0007669"/>
    <property type="project" value="UniProtKB-UniRule"/>
</dbReference>
<evidence type="ECO:0000313" key="7">
    <source>
        <dbReference type="Proteomes" id="UP000008631"/>
    </source>
</evidence>
<dbReference type="HOGENOM" id="CLU_097408_2_2_0"/>
<dbReference type="InterPro" id="IPR017453">
    <property type="entry name" value="GCV_H_sub"/>
</dbReference>
<comment type="cofactor">
    <cofactor evidence="3">
        <name>(R)-lipoate</name>
        <dbReference type="ChEBI" id="CHEBI:83088"/>
    </cofactor>
    <text evidence="3">Binds 1 lipoyl cofactor covalently.</text>
</comment>
<keyword evidence="2 3" id="KW-0450">Lipoyl</keyword>
<dbReference type="InterPro" id="IPR011053">
    <property type="entry name" value="Single_hybrid_motif"/>
</dbReference>
<reference evidence="6 7" key="1">
    <citation type="journal article" date="2011" name="Stand. Genomic Sci.">
        <title>Complete genome sequence of Isosphaera pallida type strain (IS1B).</title>
        <authorList>
            <consortium name="US DOE Joint Genome Institute (JGI-PGF)"/>
            <person name="Goker M."/>
            <person name="Cleland D."/>
            <person name="Saunders E."/>
            <person name="Lapidus A."/>
            <person name="Nolan M."/>
            <person name="Lucas S."/>
            <person name="Hammon N."/>
            <person name="Deshpande S."/>
            <person name="Cheng J.F."/>
            <person name="Tapia R."/>
            <person name="Han C."/>
            <person name="Goodwin L."/>
            <person name="Pitluck S."/>
            <person name="Liolios K."/>
            <person name="Pagani I."/>
            <person name="Ivanova N."/>
            <person name="Mavromatis K."/>
            <person name="Pati A."/>
            <person name="Chen A."/>
            <person name="Palaniappan K."/>
            <person name="Land M."/>
            <person name="Hauser L."/>
            <person name="Chang Y.J."/>
            <person name="Jeffries C.D."/>
            <person name="Detter J.C."/>
            <person name="Beck B."/>
            <person name="Woyke T."/>
            <person name="Bristow J."/>
            <person name="Eisen J.A."/>
            <person name="Markowitz V."/>
            <person name="Hugenholtz P."/>
            <person name="Kyrpides N.C."/>
            <person name="Klenk H.P."/>
        </authorList>
    </citation>
    <scope>NUCLEOTIDE SEQUENCE [LARGE SCALE GENOMIC DNA]</scope>
    <source>
        <strain evidence="7">ATCC 43644 / DSM 9630 / IS1B</strain>
    </source>
</reference>
<dbReference type="InterPro" id="IPR002930">
    <property type="entry name" value="GCV_H"/>
</dbReference>
<sequence length="128" mass="13773">MDPETLRFTETDEWVGRDGEIAVVGITQYAVEQLSDLLQIELPKVGTKLKAGQPFGEIESVKSVNDLNAPVSGEVVEVNPAVVADASAITSGPYTTGWLLKVRLDDPSEIDRLLDHAGYQAKIAAADH</sequence>
<dbReference type="PANTHER" id="PTHR11715">
    <property type="entry name" value="GLYCINE CLEAVAGE SYSTEM H PROTEIN"/>
    <property type="match status" value="1"/>
</dbReference>
<evidence type="ECO:0000256" key="3">
    <source>
        <dbReference type="HAMAP-Rule" id="MF_00272"/>
    </source>
</evidence>
<dbReference type="STRING" id="575540.Isop_2686"/>
<dbReference type="Pfam" id="PF01597">
    <property type="entry name" value="GCV_H"/>
    <property type="match status" value="1"/>
</dbReference>
<dbReference type="CDD" id="cd06848">
    <property type="entry name" value="GCS_H"/>
    <property type="match status" value="1"/>
</dbReference>
<dbReference type="NCBIfam" id="TIGR00527">
    <property type="entry name" value="gcvH"/>
    <property type="match status" value="1"/>
</dbReference>
<proteinExistence type="inferred from homology"/>
<dbReference type="Gene3D" id="2.40.50.100">
    <property type="match status" value="1"/>
</dbReference>
<dbReference type="FunCoup" id="E8QZW4">
    <property type="interactions" value="493"/>
</dbReference>
<evidence type="ECO:0000313" key="6">
    <source>
        <dbReference type="EMBL" id="ADV63255.1"/>
    </source>
</evidence>
<comment type="subunit">
    <text evidence="3">The glycine cleavage system is composed of four proteins: P, T, L and H.</text>
</comment>
<dbReference type="OrthoDB" id="9796712at2"/>
<dbReference type="GO" id="GO:0005960">
    <property type="term" value="C:glycine cleavage complex"/>
    <property type="evidence" value="ECO:0007669"/>
    <property type="project" value="InterPro"/>
</dbReference>
<dbReference type="KEGG" id="ipa:Isop_2686"/>
<dbReference type="GO" id="GO:0005829">
    <property type="term" value="C:cytosol"/>
    <property type="evidence" value="ECO:0007669"/>
    <property type="project" value="TreeGrafter"/>
</dbReference>
<dbReference type="InterPro" id="IPR033753">
    <property type="entry name" value="GCV_H/Fam206"/>
</dbReference>
<evidence type="ECO:0000259" key="5">
    <source>
        <dbReference type="PROSITE" id="PS50968"/>
    </source>
</evidence>
<dbReference type="RefSeq" id="WP_013565543.1">
    <property type="nucleotide sequence ID" value="NC_014962.1"/>
</dbReference>
<dbReference type="AlphaFoldDB" id="E8QZW4"/>
<dbReference type="PANTHER" id="PTHR11715:SF3">
    <property type="entry name" value="GLYCINE CLEAVAGE SYSTEM H PROTEIN-RELATED"/>
    <property type="match status" value="1"/>
</dbReference>
<dbReference type="InterPro" id="IPR003016">
    <property type="entry name" value="2-oxoA_DH_lipoyl-BS"/>
</dbReference>
<feature type="domain" description="Lipoyl-binding" evidence="5">
    <location>
        <begin position="21"/>
        <end position="103"/>
    </location>
</feature>
<name>E8QZW4_ISOPI</name>
<evidence type="ECO:0000256" key="1">
    <source>
        <dbReference type="ARBA" id="ARBA00009249"/>
    </source>
</evidence>